<dbReference type="EMBL" id="CP101987">
    <property type="protein sequence ID" value="UUI72310.1"/>
    <property type="molecule type" value="Genomic_DNA"/>
</dbReference>
<reference evidence="1 2" key="1">
    <citation type="submission" date="2022-07" db="EMBL/GenBank/DDBJ databases">
        <title>Novel species in genus cellulomonas.</title>
        <authorList>
            <person name="Ye L."/>
        </authorList>
    </citation>
    <scope>NUCLEOTIDE SEQUENCE [LARGE SCALE GENOMIC DNA]</scope>
    <source>
        <strain evidence="2">zg-B89</strain>
    </source>
</reference>
<gene>
    <name evidence="1" type="ORF">NP048_02240</name>
</gene>
<name>A0ABY5KT52_9CELL</name>
<dbReference type="RefSeq" id="WP_227577872.1">
    <property type="nucleotide sequence ID" value="NZ_CP101987.1"/>
</dbReference>
<accession>A0ABY5KT52</accession>
<dbReference type="Proteomes" id="UP001316384">
    <property type="component" value="Chromosome"/>
</dbReference>
<evidence type="ECO:0000313" key="1">
    <source>
        <dbReference type="EMBL" id="UUI72310.1"/>
    </source>
</evidence>
<organism evidence="1 2">
    <name type="scientific">Cellulomonas xiejunii</name>
    <dbReference type="NCBI Taxonomy" id="2968083"/>
    <lineage>
        <taxon>Bacteria</taxon>
        <taxon>Bacillati</taxon>
        <taxon>Actinomycetota</taxon>
        <taxon>Actinomycetes</taxon>
        <taxon>Micrococcales</taxon>
        <taxon>Cellulomonadaceae</taxon>
        <taxon>Cellulomonas</taxon>
    </lineage>
</organism>
<protein>
    <submittedName>
        <fullName evidence="1">Uncharacterized protein</fullName>
    </submittedName>
</protein>
<keyword evidence="2" id="KW-1185">Reference proteome</keyword>
<proteinExistence type="predicted"/>
<evidence type="ECO:0000313" key="2">
    <source>
        <dbReference type="Proteomes" id="UP001316384"/>
    </source>
</evidence>
<sequence length="248" mass="26656">MVDLRRTHAVRAGATLGSALEALGAAGGDVPSGTRLTLAWSADGVELSRHGVVLLTLGWADVTRVDTGTAEAGPYRGRVLRLSARQGGHLDLLPSYRLRGRLPATSGRVEDLAAELRDVRKAAVPPPPPRPLPCAHRARVIVPSDDDDDRRPVDVELSTALLLASRWGRDLRLQPDERPGAVDVPWTREELGAAVSHILGEAGRVSLRPGAGVVEDASRMCSHLADLYPALATDALDAFRHQYCFENR</sequence>